<accession>A0A5M3N152</accession>
<evidence type="ECO:0000313" key="1">
    <source>
        <dbReference type="EMBL" id="EIW85108.1"/>
    </source>
</evidence>
<dbReference type="OrthoDB" id="10250120at2759"/>
<protein>
    <recommendedName>
        <fullName evidence="3">Snf7-domain-containing protein</fullName>
    </recommendedName>
</protein>
<name>A0A5M3N152_CONPW</name>
<sequence length="461" mass="51237">MTNTSALTALPPYASISKSRLSSLYSDVSRQKRSNPSSYGAHVDWWQNTLELLSSHGWIETSPADIHPTASSQSSKLILTVQRSLVDKLRVEGIGKPLGLGSTIVELCRQKALIPCSHFLTSQQSIYDAGWLPWRLASFVIGKPLWWALEQLDIVRSEDSYSEAEVWKRIEGDYVLLHLAEEVADAVLQLQKSREASLGDRLYTTESFRTQFASRALPGVQLSDQDIRVLLRFLERERRQVVVDNDLVKFLSAGEKATISPVDKGILELKAAVGRLHAQVDSIQVQVDGAAEKASAALRLQRKPFALAQLKHKKHLHDLLLKRLGALENLESTLVRVEGAAGDIEIMKLYESSTKTLQEILSHPSLEREKIDETMDALAASNAEAREVDDAIRMGEDIVTEGYDIADADIEAELNALVKDAEHEREIEREKTVLQALERGVPTAPPESAKEIKVRAVAVPY</sequence>
<evidence type="ECO:0000313" key="2">
    <source>
        <dbReference type="Proteomes" id="UP000053558"/>
    </source>
</evidence>
<dbReference type="RefSeq" id="XP_007764700.1">
    <property type="nucleotide sequence ID" value="XM_007766510.1"/>
</dbReference>
<dbReference type="GO" id="GO:0005771">
    <property type="term" value="C:multivesicular body"/>
    <property type="evidence" value="ECO:0007669"/>
    <property type="project" value="TreeGrafter"/>
</dbReference>
<dbReference type="PANTHER" id="PTHR22761:SF96">
    <property type="entry name" value="BCDNA.GH08385"/>
    <property type="match status" value="1"/>
</dbReference>
<dbReference type="KEGG" id="cput:CONPUDRAFT_97818"/>
<dbReference type="EMBL" id="JH711574">
    <property type="protein sequence ID" value="EIW85108.1"/>
    <property type="molecule type" value="Genomic_DNA"/>
</dbReference>
<organism evidence="1 2">
    <name type="scientific">Coniophora puteana (strain RWD-64-598)</name>
    <name type="common">Brown rot fungus</name>
    <dbReference type="NCBI Taxonomy" id="741705"/>
    <lineage>
        <taxon>Eukaryota</taxon>
        <taxon>Fungi</taxon>
        <taxon>Dikarya</taxon>
        <taxon>Basidiomycota</taxon>
        <taxon>Agaricomycotina</taxon>
        <taxon>Agaricomycetes</taxon>
        <taxon>Agaricomycetidae</taxon>
        <taxon>Boletales</taxon>
        <taxon>Coniophorineae</taxon>
        <taxon>Coniophoraceae</taxon>
        <taxon>Coniophora</taxon>
    </lineage>
</organism>
<dbReference type="GO" id="GO:0000815">
    <property type="term" value="C:ESCRT III complex"/>
    <property type="evidence" value="ECO:0007669"/>
    <property type="project" value="TreeGrafter"/>
</dbReference>
<dbReference type="Proteomes" id="UP000053558">
    <property type="component" value="Unassembled WGS sequence"/>
</dbReference>
<dbReference type="GeneID" id="19211838"/>
<dbReference type="Pfam" id="PF03357">
    <property type="entry name" value="Snf7"/>
    <property type="match status" value="1"/>
</dbReference>
<dbReference type="PANTHER" id="PTHR22761">
    <property type="entry name" value="CHARGED MULTIVESICULAR BODY PROTEIN"/>
    <property type="match status" value="1"/>
</dbReference>
<dbReference type="AlphaFoldDB" id="A0A5M3N152"/>
<dbReference type="GO" id="GO:0006900">
    <property type="term" value="P:vesicle budding from membrane"/>
    <property type="evidence" value="ECO:0007669"/>
    <property type="project" value="TreeGrafter"/>
</dbReference>
<proteinExistence type="predicted"/>
<evidence type="ECO:0008006" key="3">
    <source>
        <dbReference type="Google" id="ProtNLM"/>
    </source>
</evidence>
<reference evidence="2" key="1">
    <citation type="journal article" date="2012" name="Science">
        <title>The Paleozoic origin of enzymatic lignin decomposition reconstructed from 31 fungal genomes.</title>
        <authorList>
            <person name="Floudas D."/>
            <person name="Binder M."/>
            <person name="Riley R."/>
            <person name="Barry K."/>
            <person name="Blanchette R.A."/>
            <person name="Henrissat B."/>
            <person name="Martinez A.T."/>
            <person name="Otillar R."/>
            <person name="Spatafora J.W."/>
            <person name="Yadav J.S."/>
            <person name="Aerts A."/>
            <person name="Benoit I."/>
            <person name="Boyd A."/>
            <person name="Carlson A."/>
            <person name="Copeland A."/>
            <person name="Coutinho P.M."/>
            <person name="de Vries R.P."/>
            <person name="Ferreira P."/>
            <person name="Findley K."/>
            <person name="Foster B."/>
            <person name="Gaskell J."/>
            <person name="Glotzer D."/>
            <person name="Gorecki P."/>
            <person name="Heitman J."/>
            <person name="Hesse C."/>
            <person name="Hori C."/>
            <person name="Igarashi K."/>
            <person name="Jurgens J.A."/>
            <person name="Kallen N."/>
            <person name="Kersten P."/>
            <person name="Kohler A."/>
            <person name="Kuees U."/>
            <person name="Kumar T.K.A."/>
            <person name="Kuo A."/>
            <person name="LaButti K."/>
            <person name="Larrondo L.F."/>
            <person name="Lindquist E."/>
            <person name="Ling A."/>
            <person name="Lombard V."/>
            <person name="Lucas S."/>
            <person name="Lundell T."/>
            <person name="Martin R."/>
            <person name="McLaughlin D.J."/>
            <person name="Morgenstern I."/>
            <person name="Morin E."/>
            <person name="Murat C."/>
            <person name="Nagy L.G."/>
            <person name="Nolan M."/>
            <person name="Ohm R.A."/>
            <person name="Patyshakuliyeva A."/>
            <person name="Rokas A."/>
            <person name="Ruiz-Duenas F.J."/>
            <person name="Sabat G."/>
            <person name="Salamov A."/>
            <person name="Samejima M."/>
            <person name="Schmutz J."/>
            <person name="Slot J.C."/>
            <person name="St John F."/>
            <person name="Stenlid J."/>
            <person name="Sun H."/>
            <person name="Sun S."/>
            <person name="Syed K."/>
            <person name="Tsang A."/>
            <person name="Wiebenga A."/>
            <person name="Young D."/>
            <person name="Pisabarro A."/>
            <person name="Eastwood D.C."/>
            <person name="Martin F."/>
            <person name="Cullen D."/>
            <person name="Grigoriev I.V."/>
            <person name="Hibbett D.S."/>
        </authorList>
    </citation>
    <scope>NUCLEOTIDE SEQUENCE [LARGE SCALE GENOMIC DNA]</scope>
    <source>
        <strain evidence="2">RWD-64-598 SS2</strain>
    </source>
</reference>
<dbReference type="OMA" id="NEQMATT"/>
<comment type="caution">
    <text evidence="1">The sequence shown here is derived from an EMBL/GenBank/DDBJ whole genome shotgun (WGS) entry which is preliminary data.</text>
</comment>
<dbReference type="InterPro" id="IPR005024">
    <property type="entry name" value="Snf7_fam"/>
</dbReference>
<keyword evidence="2" id="KW-1185">Reference proteome</keyword>
<dbReference type="GO" id="GO:0032511">
    <property type="term" value="P:late endosome to vacuole transport via multivesicular body sorting pathway"/>
    <property type="evidence" value="ECO:0007669"/>
    <property type="project" value="TreeGrafter"/>
</dbReference>
<gene>
    <name evidence="1" type="ORF">CONPUDRAFT_97818</name>
</gene>
<dbReference type="GO" id="GO:0009898">
    <property type="term" value="C:cytoplasmic side of plasma membrane"/>
    <property type="evidence" value="ECO:0007669"/>
    <property type="project" value="TreeGrafter"/>
</dbReference>